<evidence type="ECO:0000256" key="1">
    <source>
        <dbReference type="ARBA" id="ARBA00004906"/>
    </source>
</evidence>
<dbReference type="GO" id="GO:0051260">
    <property type="term" value="P:protein homooligomerization"/>
    <property type="evidence" value="ECO:0007669"/>
    <property type="project" value="InterPro"/>
</dbReference>
<reference evidence="3" key="1">
    <citation type="journal article" date="2023" name="Nat. Commun.">
        <title>Diploid and tetraploid genomes of Acorus and the evolution of monocots.</title>
        <authorList>
            <person name="Ma L."/>
            <person name="Liu K.W."/>
            <person name="Li Z."/>
            <person name="Hsiao Y.Y."/>
            <person name="Qi Y."/>
            <person name="Fu T."/>
            <person name="Tang G.D."/>
            <person name="Zhang D."/>
            <person name="Sun W.H."/>
            <person name="Liu D.K."/>
            <person name="Li Y."/>
            <person name="Chen G.Z."/>
            <person name="Liu X.D."/>
            <person name="Liao X.Y."/>
            <person name="Jiang Y.T."/>
            <person name="Yu X."/>
            <person name="Hao Y."/>
            <person name="Huang J."/>
            <person name="Zhao X.W."/>
            <person name="Ke S."/>
            <person name="Chen Y.Y."/>
            <person name="Wu W.L."/>
            <person name="Hsu J.L."/>
            <person name="Lin Y.F."/>
            <person name="Huang M.D."/>
            <person name="Li C.Y."/>
            <person name="Huang L."/>
            <person name="Wang Z.W."/>
            <person name="Zhao X."/>
            <person name="Zhong W.Y."/>
            <person name="Peng D.H."/>
            <person name="Ahmad S."/>
            <person name="Lan S."/>
            <person name="Zhang J.S."/>
            <person name="Tsai W.C."/>
            <person name="Van de Peer Y."/>
            <person name="Liu Z.J."/>
        </authorList>
    </citation>
    <scope>NUCLEOTIDE SEQUENCE</scope>
    <source>
        <strain evidence="3">SCP</strain>
    </source>
</reference>
<proteinExistence type="predicted"/>
<evidence type="ECO:0000259" key="2">
    <source>
        <dbReference type="Pfam" id="PF02214"/>
    </source>
</evidence>
<name>A0AAV9ACY1_ACOGR</name>
<comment type="pathway">
    <text evidence="1">Protein modification; protein ubiquitination.</text>
</comment>
<dbReference type="EMBL" id="JAUJYN010000010">
    <property type="protein sequence ID" value="KAK1262027.1"/>
    <property type="molecule type" value="Genomic_DNA"/>
</dbReference>
<protein>
    <submittedName>
        <fullName evidence="3">BTB/POZ domain-containing protein</fullName>
    </submittedName>
</protein>
<dbReference type="Proteomes" id="UP001179952">
    <property type="component" value="Unassembled WGS sequence"/>
</dbReference>
<dbReference type="AlphaFoldDB" id="A0AAV9ACY1"/>
<organism evidence="3 4">
    <name type="scientific">Acorus gramineus</name>
    <name type="common">Dwarf sweet flag</name>
    <dbReference type="NCBI Taxonomy" id="55184"/>
    <lineage>
        <taxon>Eukaryota</taxon>
        <taxon>Viridiplantae</taxon>
        <taxon>Streptophyta</taxon>
        <taxon>Embryophyta</taxon>
        <taxon>Tracheophyta</taxon>
        <taxon>Spermatophyta</taxon>
        <taxon>Magnoliopsida</taxon>
        <taxon>Liliopsida</taxon>
        <taxon>Acoraceae</taxon>
        <taxon>Acorus</taxon>
    </lineage>
</organism>
<dbReference type="InterPro" id="IPR003131">
    <property type="entry name" value="T1-type_BTB"/>
</dbReference>
<gene>
    <name evidence="3" type="ORF">QJS04_geneDACA000944</name>
</gene>
<reference evidence="3" key="2">
    <citation type="submission" date="2023-06" db="EMBL/GenBank/DDBJ databases">
        <authorList>
            <person name="Ma L."/>
            <person name="Liu K.-W."/>
            <person name="Li Z."/>
            <person name="Hsiao Y.-Y."/>
            <person name="Qi Y."/>
            <person name="Fu T."/>
            <person name="Tang G."/>
            <person name="Zhang D."/>
            <person name="Sun W.-H."/>
            <person name="Liu D.-K."/>
            <person name="Li Y."/>
            <person name="Chen G.-Z."/>
            <person name="Liu X.-D."/>
            <person name="Liao X.-Y."/>
            <person name="Jiang Y.-T."/>
            <person name="Yu X."/>
            <person name="Hao Y."/>
            <person name="Huang J."/>
            <person name="Zhao X.-W."/>
            <person name="Ke S."/>
            <person name="Chen Y.-Y."/>
            <person name="Wu W.-L."/>
            <person name="Hsu J.-L."/>
            <person name="Lin Y.-F."/>
            <person name="Huang M.-D."/>
            <person name="Li C.-Y."/>
            <person name="Huang L."/>
            <person name="Wang Z.-W."/>
            <person name="Zhao X."/>
            <person name="Zhong W.-Y."/>
            <person name="Peng D.-H."/>
            <person name="Ahmad S."/>
            <person name="Lan S."/>
            <person name="Zhang J.-S."/>
            <person name="Tsai W.-C."/>
            <person name="Van De Peer Y."/>
            <person name="Liu Z.-J."/>
        </authorList>
    </citation>
    <scope>NUCLEOTIDE SEQUENCE</scope>
    <source>
        <strain evidence="3">SCP</strain>
        <tissue evidence="3">Leaves</tissue>
    </source>
</reference>
<accession>A0AAV9ACY1</accession>
<dbReference type="InterPro" id="IPR011333">
    <property type="entry name" value="SKP1/BTB/POZ_sf"/>
</dbReference>
<dbReference type="Pfam" id="PF02214">
    <property type="entry name" value="BTB_2"/>
    <property type="match status" value="1"/>
</dbReference>
<evidence type="ECO:0000313" key="4">
    <source>
        <dbReference type="Proteomes" id="UP001179952"/>
    </source>
</evidence>
<sequence>MAVRGHDRVRFSVGGRIFETITTTLANTGLDSILGAMLDDNGEADHFIDRNPDCFFVLLDLLCKGELHPSPSPWGGSLQRGRLLRPPRPRPCCKVRTFRWKPPPPRRLQLRPRAARMATAPPSAPPPMTPGLCIVSSSFREDCFRGEREG</sequence>
<comment type="caution">
    <text evidence="3">The sequence shown here is derived from an EMBL/GenBank/DDBJ whole genome shotgun (WGS) entry which is preliminary data.</text>
</comment>
<feature type="domain" description="Potassium channel tetramerisation-type BTB" evidence="2">
    <location>
        <begin position="9"/>
        <end position="70"/>
    </location>
</feature>
<keyword evidence="4" id="KW-1185">Reference proteome</keyword>
<dbReference type="Gene3D" id="3.30.710.10">
    <property type="entry name" value="Potassium Channel Kv1.1, Chain A"/>
    <property type="match status" value="1"/>
</dbReference>
<dbReference type="SUPFAM" id="SSF54695">
    <property type="entry name" value="POZ domain"/>
    <property type="match status" value="1"/>
</dbReference>
<evidence type="ECO:0000313" key="3">
    <source>
        <dbReference type="EMBL" id="KAK1262027.1"/>
    </source>
</evidence>